<protein>
    <recommendedName>
        <fullName evidence="3">CCHC-type domain-containing protein</fullName>
    </recommendedName>
</protein>
<evidence type="ECO:0000256" key="2">
    <source>
        <dbReference type="SAM" id="MobiDB-lite"/>
    </source>
</evidence>
<dbReference type="AlphaFoldDB" id="A0AA87Z7M4"/>
<feature type="compositionally biased region" description="Basic residues" evidence="2">
    <location>
        <begin position="1"/>
        <end position="10"/>
    </location>
</feature>
<dbReference type="EMBL" id="BTGU01006765">
    <property type="protein sequence ID" value="GMN23053.1"/>
    <property type="molecule type" value="Genomic_DNA"/>
</dbReference>
<feature type="domain" description="CCHC-type" evidence="3">
    <location>
        <begin position="419"/>
        <end position="434"/>
    </location>
</feature>
<evidence type="ECO:0000313" key="6">
    <source>
        <dbReference type="EMBL" id="GMN23063.1"/>
    </source>
</evidence>
<organism evidence="7 8">
    <name type="scientific">Ficus carica</name>
    <name type="common">Common fig</name>
    <dbReference type="NCBI Taxonomy" id="3494"/>
    <lineage>
        <taxon>Eukaryota</taxon>
        <taxon>Viridiplantae</taxon>
        <taxon>Streptophyta</taxon>
        <taxon>Embryophyta</taxon>
        <taxon>Tracheophyta</taxon>
        <taxon>Spermatophyta</taxon>
        <taxon>Magnoliopsida</taxon>
        <taxon>eudicotyledons</taxon>
        <taxon>Gunneridae</taxon>
        <taxon>Pentapetalae</taxon>
        <taxon>rosids</taxon>
        <taxon>fabids</taxon>
        <taxon>Rosales</taxon>
        <taxon>Moraceae</taxon>
        <taxon>Ficeae</taxon>
        <taxon>Ficus</taxon>
    </lineage>
</organism>
<dbReference type="SMART" id="SM00343">
    <property type="entry name" value="ZnF_C2HC"/>
    <property type="match status" value="1"/>
</dbReference>
<feature type="compositionally biased region" description="Low complexity" evidence="2">
    <location>
        <begin position="346"/>
        <end position="366"/>
    </location>
</feature>
<keyword evidence="1" id="KW-0479">Metal-binding</keyword>
<evidence type="ECO:0000313" key="5">
    <source>
        <dbReference type="EMBL" id="GMN23053.1"/>
    </source>
</evidence>
<dbReference type="Pfam" id="PF08284">
    <property type="entry name" value="RVP_2"/>
    <property type="match status" value="1"/>
</dbReference>
<dbReference type="InterPro" id="IPR036875">
    <property type="entry name" value="Znf_CCHC_sf"/>
</dbReference>
<keyword evidence="8" id="KW-1185">Reference proteome</keyword>
<dbReference type="InterPro" id="IPR005162">
    <property type="entry name" value="Retrotrans_gag_dom"/>
</dbReference>
<sequence>MVRGRGRAIRGRGNDRGHVEDEVAAEPNLAEVMAQLRQDQRRGRGQIENEAVAEPNLVELVVQLQRQVQEQQALINNLQANANRVEVPINPPAAQPVQNRGVQAATNHEPLYLRFKRMKPKEFNGSTDPLVAQGWLKSIELVLNFMDLTDNEKVKCASYCLMDDARIWEHYDEFNNFRQVQNRGVQAATNHEPLYLRFKRMKPKEFNGSTDPLVAQGWLKSIELVLNFMDLTDNEKVKCASYCLMDDARIWEHYDEFNFRQGNLSVTEAVKRFNQLARLCPHMVPNEQERLRRMIGMLRPEIAVIVDSGTAPPTTTSECVKCALRAEYHLNKQKESQPRQNEVPKNNNNNQNRGNFGNQGRSQGGQWNNNKRKGNFSNQRNHNNRQGGGQPAKQARNIPPCSKCGKLHLGECRMGTNLCYGCGREGHLSKDCPNKTYQPFQQRQQRNPPAQLHMPMRIVDRELYSNLIVLEMFDYDLILVMDFLGKYNASIECRRRKVVFDPEGDDRWTTFCNDLVSNYFR</sequence>
<dbReference type="SUPFAM" id="SSF57756">
    <property type="entry name" value="Retrovirus zinc finger-like domains"/>
    <property type="match status" value="1"/>
</dbReference>
<dbReference type="PANTHER" id="PTHR34482:SF36">
    <property type="entry name" value="RETROTRANSPOSON GAG DOMAIN-CONTAINING PROTEIN"/>
    <property type="match status" value="1"/>
</dbReference>
<keyword evidence="1" id="KW-0862">Zinc</keyword>
<reference evidence="7" key="1">
    <citation type="submission" date="2023-07" db="EMBL/GenBank/DDBJ databases">
        <title>draft genome sequence of fig (Ficus carica).</title>
        <authorList>
            <person name="Takahashi T."/>
            <person name="Nishimura K."/>
        </authorList>
    </citation>
    <scope>NUCLEOTIDE SEQUENCE</scope>
</reference>
<dbReference type="EMBL" id="BTGU01006766">
    <property type="protein sequence ID" value="GMN23063.1"/>
    <property type="molecule type" value="Genomic_DNA"/>
</dbReference>
<dbReference type="EMBL" id="BTGU01006767">
    <property type="protein sequence ID" value="GMN23071.1"/>
    <property type="molecule type" value="Genomic_DNA"/>
</dbReference>
<dbReference type="Gene3D" id="4.10.60.10">
    <property type="entry name" value="Zinc finger, CCHC-type"/>
    <property type="match status" value="1"/>
</dbReference>
<feature type="region of interest" description="Disordered" evidence="2">
    <location>
        <begin position="1"/>
        <end position="20"/>
    </location>
</feature>
<feature type="region of interest" description="Disordered" evidence="2">
    <location>
        <begin position="331"/>
        <end position="397"/>
    </location>
</feature>
<dbReference type="Pfam" id="PF03732">
    <property type="entry name" value="Retrotrans_gag"/>
    <property type="match status" value="1"/>
</dbReference>
<proteinExistence type="predicted"/>
<dbReference type="PANTHER" id="PTHR34482">
    <property type="entry name" value="DNA DAMAGE-INDUCIBLE PROTEIN 1-LIKE"/>
    <property type="match status" value="1"/>
</dbReference>
<keyword evidence="1" id="KW-0863">Zinc-finger</keyword>
<evidence type="ECO:0000313" key="8">
    <source>
        <dbReference type="Proteomes" id="UP001187192"/>
    </source>
</evidence>
<dbReference type="InterPro" id="IPR001878">
    <property type="entry name" value="Znf_CCHC"/>
</dbReference>
<evidence type="ECO:0000256" key="1">
    <source>
        <dbReference type="PROSITE-ProRule" id="PRU00047"/>
    </source>
</evidence>
<dbReference type="Proteomes" id="UP001187192">
    <property type="component" value="Unassembled WGS sequence"/>
</dbReference>
<dbReference type="Pfam" id="PF00098">
    <property type="entry name" value="zf-CCHC"/>
    <property type="match status" value="1"/>
</dbReference>
<gene>
    <name evidence="4" type="ORF">TIFTF001_049052</name>
    <name evidence="5" type="ORF">TIFTF001_049053</name>
    <name evidence="6" type="ORF">TIFTF001_049054</name>
    <name evidence="7" type="ORF">TIFTF001_049055</name>
</gene>
<name>A0AA87Z7M4_FICCA</name>
<evidence type="ECO:0000259" key="3">
    <source>
        <dbReference type="PROSITE" id="PS50158"/>
    </source>
</evidence>
<evidence type="ECO:0000313" key="7">
    <source>
        <dbReference type="EMBL" id="GMN23071.1"/>
    </source>
</evidence>
<dbReference type="GO" id="GO:0008270">
    <property type="term" value="F:zinc ion binding"/>
    <property type="evidence" value="ECO:0007669"/>
    <property type="project" value="UniProtKB-KW"/>
</dbReference>
<dbReference type="GO" id="GO:0003676">
    <property type="term" value="F:nucleic acid binding"/>
    <property type="evidence" value="ECO:0007669"/>
    <property type="project" value="InterPro"/>
</dbReference>
<accession>A0AA87Z7M4</accession>
<dbReference type="EMBL" id="BTGU01006764">
    <property type="protein sequence ID" value="GMN23045.1"/>
    <property type="molecule type" value="Genomic_DNA"/>
</dbReference>
<evidence type="ECO:0000313" key="4">
    <source>
        <dbReference type="EMBL" id="GMN23045.1"/>
    </source>
</evidence>
<comment type="caution">
    <text evidence="7">The sequence shown here is derived from an EMBL/GenBank/DDBJ whole genome shotgun (WGS) entry which is preliminary data.</text>
</comment>
<dbReference type="PROSITE" id="PS50158">
    <property type="entry name" value="ZF_CCHC"/>
    <property type="match status" value="1"/>
</dbReference>